<feature type="transmembrane region" description="Helical" evidence="1">
    <location>
        <begin position="40"/>
        <end position="59"/>
    </location>
</feature>
<evidence type="ECO:0000313" key="2">
    <source>
        <dbReference type="EMBL" id="VDP11921.1"/>
    </source>
</evidence>
<keyword evidence="1" id="KW-0812">Transmembrane</keyword>
<reference evidence="4" key="2">
    <citation type="submission" date="2019-09" db="UniProtKB">
        <authorList>
            <consortium name="WormBaseParasite"/>
        </authorList>
    </citation>
    <scope>IDENTIFICATION</scope>
</reference>
<dbReference type="EMBL" id="UZAH01030744">
    <property type="protein sequence ID" value="VDP11921.1"/>
    <property type="molecule type" value="Genomic_DNA"/>
</dbReference>
<name>A0A183G9C0_HELPZ</name>
<dbReference type="Pfam" id="PF03268">
    <property type="entry name" value="DUF267"/>
    <property type="match status" value="1"/>
</dbReference>
<evidence type="ECO:0000313" key="4">
    <source>
        <dbReference type="WBParaSite" id="HPBE_0001853201-mRNA-1"/>
    </source>
</evidence>
<evidence type="ECO:0000313" key="3">
    <source>
        <dbReference type="Proteomes" id="UP000050761"/>
    </source>
</evidence>
<dbReference type="InterPro" id="IPR004950">
    <property type="entry name" value="DUF267_CAE_spp"/>
</dbReference>
<dbReference type="WBParaSite" id="HPBE_0001853201-mRNA-1">
    <property type="protein sequence ID" value="HPBE_0001853201-mRNA-1"/>
    <property type="gene ID" value="HPBE_0001853201"/>
</dbReference>
<feature type="transmembrane region" description="Helical" evidence="1">
    <location>
        <begin position="12"/>
        <end position="34"/>
    </location>
</feature>
<keyword evidence="1" id="KW-1133">Transmembrane helix</keyword>
<dbReference type="OrthoDB" id="5788229at2759"/>
<reference evidence="2 3" key="1">
    <citation type="submission" date="2018-11" db="EMBL/GenBank/DDBJ databases">
        <authorList>
            <consortium name="Pathogen Informatics"/>
        </authorList>
    </citation>
    <scope>NUCLEOTIDE SEQUENCE [LARGE SCALE GENOMIC DNA]</scope>
</reference>
<sequence>MVKFVSQKTEVFCSVSTAFAALASANTIYMLAGFGSETSVTMKVLSFLWMNCTMAVILITHRQPAQTQAEVNNTAQLLLADDIAQHSQDEQIWRTFRSMVDRAHHSSTKMYLLQAFAVDEHLAHKILLIVPNIGTLMVLIKKMGLV</sequence>
<dbReference type="PANTHER" id="PTHR31930">
    <property type="entry name" value="SERPENTINE RECEPTOR, CLASS R"/>
    <property type="match status" value="1"/>
</dbReference>
<proteinExistence type="predicted"/>
<accession>A0A3P8AN44</accession>
<organism evidence="3 4">
    <name type="scientific">Heligmosomoides polygyrus</name>
    <name type="common">Parasitic roundworm</name>
    <dbReference type="NCBI Taxonomy" id="6339"/>
    <lineage>
        <taxon>Eukaryota</taxon>
        <taxon>Metazoa</taxon>
        <taxon>Ecdysozoa</taxon>
        <taxon>Nematoda</taxon>
        <taxon>Chromadorea</taxon>
        <taxon>Rhabditida</taxon>
        <taxon>Rhabditina</taxon>
        <taxon>Rhabditomorpha</taxon>
        <taxon>Strongyloidea</taxon>
        <taxon>Heligmosomidae</taxon>
        <taxon>Heligmosomoides</taxon>
    </lineage>
</organism>
<dbReference type="PANTHER" id="PTHR31930:SF1">
    <property type="entry name" value="SERPENTINE RECEPTOR, CLASS R"/>
    <property type="match status" value="1"/>
</dbReference>
<accession>A0A183G9C0</accession>
<keyword evidence="1" id="KW-0472">Membrane</keyword>
<dbReference type="Proteomes" id="UP000050761">
    <property type="component" value="Unassembled WGS sequence"/>
</dbReference>
<evidence type="ECO:0000256" key="1">
    <source>
        <dbReference type="SAM" id="Phobius"/>
    </source>
</evidence>
<protein>
    <submittedName>
        <fullName evidence="4">SSD domain-containing protein</fullName>
    </submittedName>
</protein>
<dbReference type="AlphaFoldDB" id="A0A183G9C0"/>
<keyword evidence="3" id="KW-1185">Reference proteome</keyword>
<gene>
    <name evidence="2" type="ORF">HPBE_LOCUS18531</name>
</gene>